<protein>
    <recommendedName>
        <fullName evidence="6">TVP38/TMEM64 family membrane protein</fullName>
    </recommendedName>
</protein>
<name>A0A1L3LI74_9HYPH</name>
<dbReference type="PANTHER" id="PTHR12677">
    <property type="entry name" value="GOLGI APPARATUS MEMBRANE PROTEIN TVP38-RELATED"/>
    <property type="match status" value="1"/>
</dbReference>
<feature type="transmembrane region" description="Helical" evidence="6">
    <location>
        <begin position="83"/>
        <end position="111"/>
    </location>
</feature>
<gene>
    <name evidence="7" type="ORF">SAMCFNEI73_Ch0459</name>
</gene>
<dbReference type="PANTHER" id="PTHR12677:SF59">
    <property type="entry name" value="GOLGI APPARATUS MEMBRANE PROTEIN TVP38-RELATED"/>
    <property type="match status" value="1"/>
</dbReference>
<keyword evidence="2 6" id="KW-1003">Cell membrane</keyword>
<evidence type="ECO:0000256" key="5">
    <source>
        <dbReference type="ARBA" id="ARBA00023136"/>
    </source>
</evidence>
<feature type="transmembrane region" description="Helical" evidence="6">
    <location>
        <begin position="240"/>
        <end position="260"/>
    </location>
</feature>
<evidence type="ECO:0000256" key="2">
    <source>
        <dbReference type="ARBA" id="ARBA00022475"/>
    </source>
</evidence>
<reference evidence="7 8" key="1">
    <citation type="submission" date="2015-10" db="EMBL/GenBank/DDBJ databases">
        <title>Genomic differences between typical nodule nitrogen-fixing rhizobial strains and those coming from bean seeds.</title>
        <authorList>
            <person name="Peralta H."/>
            <person name="Aguilar-Vera A."/>
            <person name="Diaz R."/>
            <person name="Mora Y."/>
            <person name="Martinez-Batallar G."/>
            <person name="Salazar E."/>
            <person name="Vargas-Lagunas C."/>
            <person name="Encarnacion S."/>
            <person name="Girard L."/>
            <person name="Mora J."/>
        </authorList>
    </citation>
    <scope>NUCLEOTIDE SEQUENCE [LARGE SCALE GENOMIC DNA]</scope>
    <source>
        <strain evidence="7 8">CFNEI 73</strain>
    </source>
</reference>
<comment type="similarity">
    <text evidence="6">Belongs to the TVP38/TMEM64 family.</text>
</comment>
<evidence type="ECO:0000256" key="1">
    <source>
        <dbReference type="ARBA" id="ARBA00004651"/>
    </source>
</evidence>
<dbReference type="Pfam" id="PF09335">
    <property type="entry name" value="VTT_dom"/>
    <property type="match status" value="1"/>
</dbReference>
<keyword evidence="3 6" id="KW-0812">Transmembrane</keyword>
<dbReference type="EMBL" id="CP013107">
    <property type="protein sequence ID" value="APG89791.1"/>
    <property type="molecule type" value="Genomic_DNA"/>
</dbReference>
<dbReference type="InterPro" id="IPR032816">
    <property type="entry name" value="VTT_dom"/>
</dbReference>
<organism evidence="7 8">
    <name type="scientific">Sinorhizobium americanum</name>
    <dbReference type="NCBI Taxonomy" id="194963"/>
    <lineage>
        <taxon>Bacteria</taxon>
        <taxon>Pseudomonadati</taxon>
        <taxon>Pseudomonadota</taxon>
        <taxon>Alphaproteobacteria</taxon>
        <taxon>Hyphomicrobiales</taxon>
        <taxon>Rhizobiaceae</taxon>
        <taxon>Sinorhizobium/Ensifer group</taxon>
        <taxon>Sinorhizobium</taxon>
    </lineage>
</organism>
<dbReference type="STRING" id="194963.SAMCFNEI73_Ch0459"/>
<keyword evidence="5 6" id="KW-0472">Membrane</keyword>
<comment type="subcellular location">
    <subcellularLocation>
        <location evidence="1 6">Cell membrane</location>
        <topology evidence="1 6">Multi-pass membrane protein</topology>
    </subcellularLocation>
</comment>
<feature type="transmembrane region" description="Helical" evidence="6">
    <location>
        <begin position="39"/>
        <end position="63"/>
    </location>
</feature>
<feature type="transmembrane region" description="Helical" evidence="6">
    <location>
        <begin position="194"/>
        <end position="212"/>
    </location>
</feature>
<accession>A0A1L3LI74</accession>
<keyword evidence="4 6" id="KW-1133">Transmembrane helix</keyword>
<dbReference type="AlphaFoldDB" id="A0A1L3LI74"/>
<evidence type="ECO:0000313" key="8">
    <source>
        <dbReference type="Proteomes" id="UP000182306"/>
    </source>
</evidence>
<dbReference type="Proteomes" id="UP000182306">
    <property type="component" value="Chromosome"/>
</dbReference>
<keyword evidence="8" id="KW-1185">Reference proteome</keyword>
<evidence type="ECO:0000256" key="4">
    <source>
        <dbReference type="ARBA" id="ARBA00022989"/>
    </source>
</evidence>
<dbReference type="KEGG" id="same:SAMCFNEI73_Ch0459"/>
<dbReference type="OrthoDB" id="9779114at2"/>
<evidence type="ECO:0000313" key="7">
    <source>
        <dbReference type="EMBL" id="APG89791.1"/>
    </source>
</evidence>
<sequence>MSQDVSNRAEEGAALRASPGRKDGVFGGSRSSRWRFLPLALLFAGGAAAYALGLHNYVSLSALVRHQEALSLHVDAYPLRSGLAFFVVYVAAVVFSIPAASVLTIAAGFLFGPFLGGAITVLAATLGSTLLFIAARGVLADLLRRRAGRFLERLAEGFRRNAFLYLLVLRLAPIFPFFIVNIAPAFFDVKLRTFVAATLIGIVPATFAYAWLGCELDDVIARAGESGNALSLSDFATREISLALLALALFAALPLAYRLIKSRRQG</sequence>
<evidence type="ECO:0000256" key="3">
    <source>
        <dbReference type="ARBA" id="ARBA00022692"/>
    </source>
</evidence>
<dbReference type="RefSeq" id="WP_064252561.1">
    <property type="nucleotide sequence ID" value="NZ_CP013107.1"/>
</dbReference>
<dbReference type="InterPro" id="IPR015414">
    <property type="entry name" value="TMEM64"/>
</dbReference>
<feature type="transmembrane region" description="Helical" evidence="6">
    <location>
        <begin position="118"/>
        <end position="143"/>
    </location>
</feature>
<dbReference type="GO" id="GO:0005886">
    <property type="term" value="C:plasma membrane"/>
    <property type="evidence" value="ECO:0007669"/>
    <property type="project" value="UniProtKB-SubCell"/>
</dbReference>
<feature type="transmembrane region" description="Helical" evidence="6">
    <location>
        <begin position="163"/>
        <end position="187"/>
    </location>
</feature>
<proteinExistence type="inferred from homology"/>
<evidence type="ECO:0000256" key="6">
    <source>
        <dbReference type="RuleBase" id="RU366058"/>
    </source>
</evidence>